<feature type="transmembrane region" description="Helical" evidence="5">
    <location>
        <begin position="329"/>
        <end position="354"/>
    </location>
</feature>
<feature type="transmembrane region" description="Helical" evidence="5">
    <location>
        <begin position="107"/>
        <end position="130"/>
    </location>
</feature>
<dbReference type="Proteomes" id="UP000654604">
    <property type="component" value="Unassembled WGS sequence"/>
</dbReference>
<feature type="domain" description="Major facilitator superfamily (MFS) profile" evidence="6">
    <location>
        <begin position="13"/>
        <end position="421"/>
    </location>
</feature>
<feature type="transmembrane region" description="Helical" evidence="5">
    <location>
        <begin position="15"/>
        <end position="34"/>
    </location>
</feature>
<keyword evidence="8" id="KW-1185">Reference proteome</keyword>
<dbReference type="SUPFAM" id="SSF103473">
    <property type="entry name" value="MFS general substrate transporter"/>
    <property type="match status" value="1"/>
</dbReference>
<evidence type="ECO:0000256" key="4">
    <source>
        <dbReference type="ARBA" id="ARBA00023136"/>
    </source>
</evidence>
<feature type="transmembrane region" description="Helical" evidence="5">
    <location>
        <begin position="277"/>
        <end position="295"/>
    </location>
</feature>
<dbReference type="Gene3D" id="1.20.1250.20">
    <property type="entry name" value="MFS general substrate transporter like domains"/>
    <property type="match status" value="2"/>
</dbReference>
<dbReference type="RefSeq" id="WP_193799485.1">
    <property type="nucleotide sequence ID" value="NZ_JADEWC010000002.1"/>
</dbReference>
<protein>
    <submittedName>
        <fullName evidence="7">OFA family MFS transporter</fullName>
    </submittedName>
</protein>
<dbReference type="InterPro" id="IPR020846">
    <property type="entry name" value="MFS_dom"/>
</dbReference>
<feature type="transmembrane region" description="Helical" evidence="5">
    <location>
        <begin position="54"/>
        <end position="74"/>
    </location>
</feature>
<feature type="transmembrane region" description="Helical" evidence="5">
    <location>
        <begin position="366"/>
        <end position="385"/>
    </location>
</feature>
<feature type="transmembrane region" description="Helical" evidence="5">
    <location>
        <begin position="228"/>
        <end position="249"/>
    </location>
</feature>
<evidence type="ECO:0000313" key="8">
    <source>
        <dbReference type="Proteomes" id="UP000654604"/>
    </source>
</evidence>
<feature type="transmembrane region" description="Helical" evidence="5">
    <location>
        <begin position="81"/>
        <end position="101"/>
    </location>
</feature>
<evidence type="ECO:0000313" key="7">
    <source>
        <dbReference type="EMBL" id="MBE9221287.1"/>
    </source>
</evidence>
<comment type="caution">
    <text evidence="7">The sequence shown here is derived from an EMBL/GenBank/DDBJ whole genome shotgun (WGS) entry which is preliminary data.</text>
</comment>
<evidence type="ECO:0000256" key="2">
    <source>
        <dbReference type="ARBA" id="ARBA00022692"/>
    </source>
</evidence>
<proteinExistence type="predicted"/>
<name>A0ABR9V0C1_9CHRO</name>
<dbReference type="PANTHER" id="PTHR11360:SF317">
    <property type="entry name" value="MAJOR FACILITATOR SUPERFAMILY (MFS) PROFILE DOMAIN-CONTAINING PROTEIN-RELATED"/>
    <property type="match status" value="1"/>
</dbReference>
<feature type="transmembrane region" description="Helical" evidence="5">
    <location>
        <begin position="175"/>
        <end position="194"/>
    </location>
</feature>
<feature type="transmembrane region" description="Helical" evidence="5">
    <location>
        <begin position="397"/>
        <end position="416"/>
    </location>
</feature>
<sequence length="432" mass="47044">MVTFLIKDNLDKQRWWIALAAIIIQLCLGTIYSWSVIKNELVTNQGWQEVPTSLAFVIALGVIGFAAAVGGLLVDKKGPRFVATLGGFLFGIGTIIAGVGIQLNNFLILYLGYGLIAGLGNGFGYVTPIATLIRWFPDKRGLVTGLAVMGFGAGSFFVGLIAPYFINNFGVSNTFYLWGVGFLILIVVSAQLLINPPSGWLPQGYELPTGNKSLNCFSFHQAIRASEWWILWGILFVNVSAGMGLISQLSTIARDLYYLPSFESLNPQEVSLLQDRAGSFVVAIASIFNGLGRLFWAWLSDKFGRKAIFSTMFITQAVLYLIIPHLNSYIIFVFIACYLLSCLGGGFATMPAFAADAFGSENIGRIYGAMLTAWGSAGIIGPFVFSWIKDNTANYNYALYGATTLLVIGFILTRIYKPPRITIIKNGGIDPV</sequence>
<keyword evidence="2 5" id="KW-0812">Transmembrane</keyword>
<comment type="subcellular location">
    <subcellularLocation>
        <location evidence="1">Cell membrane</location>
        <topology evidence="1">Multi-pass membrane protein</topology>
    </subcellularLocation>
</comment>
<dbReference type="InterPro" id="IPR011701">
    <property type="entry name" value="MFS"/>
</dbReference>
<evidence type="ECO:0000256" key="1">
    <source>
        <dbReference type="ARBA" id="ARBA00004651"/>
    </source>
</evidence>
<dbReference type="EMBL" id="JADEWC010000002">
    <property type="protein sequence ID" value="MBE9221287.1"/>
    <property type="molecule type" value="Genomic_DNA"/>
</dbReference>
<dbReference type="PANTHER" id="PTHR11360">
    <property type="entry name" value="MONOCARBOXYLATE TRANSPORTER"/>
    <property type="match status" value="1"/>
</dbReference>
<accession>A0ABR9V0C1</accession>
<dbReference type="CDD" id="cd17353">
    <property type="entry name" value="MFS_OFA_like"/>
    <property type="match status" value="1"/>
</dbReference>
<dbReference type="PROSITE" id="PS50850">
    <property type="entry name" value="MFS"/>
    <property type="match status" value="1"/>
</dbReference>
<evidence type="ECO:0000256" key="3">
    <source>
        <dbReference type="ARBA" id="ARBA00022989"/>
    </source>
</evidence>
<evidence type="ECO:0000259" key="6">
    <source>
        <dbReference type="PROSITE" id="PS50850"/>
    </source>
</evidence>
<gene>
    <name evidence="7" type="ORF">IQ215_01115</name>
</gene>
<dbReference type="InterPro" id="IPR050327">
    <property type="entry name" value="Proton-linked_MCT"/>
</dbReference>
<dbReference type="InterPro" id="IPR036259">
    <property type="entry name" value="MFS_trans_sf"/>
</dbReference>
<keyword evidence="4 5" id="KW-0472">Membrane</keyword>
<feature type="transmembrane region" description="Helical" evidence="5">
    <location>
        <begin position="142"/>
        <end position="163"/>
    </location>
</feature>
<evidence type="ECO:0000256" key="5">
    <source>
        <dbReference type="SAM" id="Phobius"/>
    </source>
</evidence>
<keyword evidence="3 5" id="KW-1133">Transmembrane helix</keyword>
<dbReference type="Pfam" id="PF07690">
    <property type="entry name" value="MFS_1"/>
    <property type="match status" value="2"/>
</dbReference>
<reference evidence="7 8" key="1">
    <citation type="submission" date="2020-10" db="EMBL/GenBank/DDBJ databases">
        <authorList>
            <person name="Castelo-Branco R."/>
            <person name="Eusebio N."/>
            <person name="Adriana R."/>
            <person name="Vieira A."/>
            <person name="Brugerolle De Fraissinette N."/>
            <person name="Rezende De Castro R."/>
            <person name="Schneider M.P."/>
            <person name="Vasconcelos V."/>
            <person name="Leao P.N."/>
        </authorList>
    </citation>
    <scope>NUCLEOTIDE SEQUENCE [LARGE SCALE GENOMIC DNA]</scope>
    <source>
        <strain evidence="7 8">LEGE 03274</strain>
    </source>
</reference>
<organism evidence="7 8">
    <name type="scientific">Cyanobacterium stanieri LEGE 03274</name>
    <dbReference type="NCBI Taxonomy" id="1828756"/>
    <lineage>
        <taxon>Bacteria</taxon>
        <taxon>Bacillati</taxon>
        <taxon>Cyanobacteriota</taxon>
        <taxon>Cyanophyceae</taxon>
        <taxon>Oscillatoriophycideae</taxon>
        <taxon>Chroococcales</taxon>
        <taxon>Geminocystaceae</taxon>
        <taxon>Cyanobacterium</taxon>
    </lineage>
</organism>
<feature type="transmembrane region" description="Helical" evidence="5">
    <location>
        <begin position="307"/>
        <end position="323"/>
    </location>
</feature>